<dbReference type="FunFam" id="3.30.470.30:FF:000001">
    <property type="entry name" value="DNA ligase"/>
    <property type="match status" value="1"/>
</dbReference>
<dbReference type="FunFam" id="2.40.50.140:FF:000012">
    <property type="entry name" value="DNA ligase"/>
    <property type="match status" value="1"/>
</dbReference>
<feature type="binding site" evidence="15">
    <location>
        <begin position="99"/>
        <end position="100"/>
    </location>
    <ligand>
        <name>NAD(+)</name>
        <dbReference type="ChEBI" id="CHEBI:57540"/>
    </ligand>
</feature>
<feature type="active site" description="N6-AMP-lysine intermediate" evidence="15">
    <location>
        <position position="136"/>
    </location>
</feature>
<dbReference type="InterPro" id="IPR036420">
    <property type="entry name" value="BRCT_dom_sf"/>
</dbReference>
<dbReference type="Pfam" id="PF03120">
    <property type="entry name" value="OB_DNA_ligase"/>
    <property type="match status" value="1"/>
</dbReference>
<reference evidence="19" key="1">
    <citation type="submission" date="2020-01" db="EMBL/GenBank/DDBJ databases">
        <title>Phosphoaccumulans saitamaens gen. nov., sp. nov., a polyphosphate accumulating bacterium isolated from surface river water.</title>
        <authorList>
            <person name="Watanabe K."/>
            <person name="Suda W."/>
        </authorList>
    </citation>
    <scope>NUCLEOTIDE SEQUENCE [LARGE SCALE GENOMIC DNA]</scope>
    <source>
        <strain evidence="19">ICHIAU1</strain>
    </source>
</reference>
<evidence type="ECO:0000256" key="4">
    <source>
        <dbReference type="ARBA" id="ARBA00022598"/>
    </source>
</evidence>
<keyword evidence="11 15" id="KW-0234">DNA repair</keyword>
<evidence type="ECO:0000256" key="9">
    <source>
        <dbReference type="ARBA" id="ARBA00022842"/>
    </source>
</evidence>
<dbReference type="InterPro" id="IPR013840">
    <property type="entry name" value="DNAligase_N"/>
</dbReference>
<dbReference type="InterPro" id="IPR041663">
    <property type="entry name" value="DisA/LigA_HHH"/>
</dbReference>
<evidence type="ECO:0000256" key="10">
    <source>
        <dbReference type="ARBA" id="ARBA00023027"/>
    </source>
</evidence>
<dbReference type="EMBL" id="AP022345">
    <property type="protein sequence ID" value="BBU69599.1"/>
    <property type="molecule type" value="Genomic_DNA"/>
</dbReference>
<dbReference type="InterPro" id="IPR003583">
    <property type="entry name" value="Hlx-hairpin-Hlx_DNA-bd_motif"/>
</dbReference>
<dbReference type="InterPro" id="IPR013839">
    <property type="entry name" value="DNAligase_adenylation"/>
</dbReference>
<name>A0A7R6R5L1_9RHOO</name>
<dbReference type="SUPFAM" id="SSF50249">
    <property type="entry name" value="Nucleic acid-binding proteins"/>
    <property type="match status" value="1"/>
</dbReference>
<dbReference type="GO" id="GO:0003677">
    <property type="term" value="F:DNA binding"/>
    <property type="evidence" value="ECO:0007669"/>
    <property type="project" value="InterPro"/>
</dbReference>
<dbReference type="SUPFAM" id="SSF47781">
    <property type="entry name" value="RuvA domain 2-like"/>
    <property type="match status" value="1"/>
</dbReference>
<dbReference type="Pfam" id="PF00533">
    <property type="entry name" value="BRCT"/>
    <property type="match status" value="1"/>
</dbReference>
<comment type="cofactor">
    <cofactor evidence="15">
        <name>Mg(2+)</name>
        <dbReference type="ChEBI" id="CHEBI:18420"/>
    </cofactor>
    <cofactor evidence="15">
        <name>Mn(2+)</name>
        <dbReference type="ChEBI" id="CHEBI:29035"/>
    </cofactor>
</comment>
<feature type="binding site" evidence="15">
    <location>
        <position position="134"/>
    </location>
    <ligand>
        <name>NAD(+)</name>
        <dbReference type="ChEBI" id="CHEBI:57540"/>
    </ligand>
</feature>
<dbReference type="Pfam" id="PF12826">
    <property type="entry name" value="HHH_2"/>
    <property type="match status" value="1"/>
</dbReference>
<dbReference type="InterPro" id="IPR004149">
    <property type="entry name" value="Znf_DNAligase_C4"/>
</dbReference>
<dbReference type="InterPro" id="IPR004150">
    <property type="entry name" value="NAD_DNA_ligase_OB"/>
</dbReference>
<keyword evidence="8 15" id="KW-0862">Zinc</keyword>
<evidence type="ECO:0000256" key="5">
    <source>
        <dbReference type="ARBA" id="ARBA00022705"/>
    </source>
</evidence>
<dbReference type="InterPro" id="IPR012340">
    <property type="entry name" value="NA-bd_OB-fold"/>
</dbReference>
<dbReference type="PIRSF" id="PIRSF001604">
    <property type="entry name" value="LigA"/>
    <property type="match status" value="1"/>
</dbReference>
<keyword evidence="5 15" id="KW-0235">DNA replication</keyword>
<evidence type="ECO:0000256" key="13">
    <source>
        <dbReference type="ARBA" id="ARBA00034005"/>
    </source>
</evidence>
<dbReference type="NCBIfam" id="TIGR00575">
    <property type="entry name" value="dnlj"/>
    <property type="match status" value="1"/>
</dbReference>
<evidence type="ECO:0000256" key="1">
    <source>
        <dbReference type="ARBA" id="ARBA00004067"/>
    </source>
</evidence>
<feature type="binding site" evidence="15">
    <location>
        <position position="194"/>
    </location>
    <ligand>
        <name>NAD(+)</name>
        <dbReference type="ChEBI" id="CHEBI:57540"/>
    </ligand>
</feature>
<dbReference type="EC" id="6.5.1.2" evidence="2 15"/>
<dbReference type="PANTHER" id="PTHR23389:SF9">
    <property type="entry name" value="DNA LIGASE"/>
    <property type="match status" value="1"/>
</dbReference>
<evidence type="ECO:0000256" key="14">
    <source>
        <dbReference type="ARBA" id="ARBA00060881"/>
    </source>
</evidence>
<dbReference type="PROSITE" id="PS01056">
    <property type="entry name" value="DNA_LIGASE_N2"/>
    <property type="match status" value="1"/>
</dbReference>
<dbReference type="GO" id="GO:0005829">
    <property type="term" value="C:cytosol"/>
    <property type="evidence" value="ECO:0007669"/>
    <property type="project" value="TreeGrafter"/>
</dbReference>
<evidence type="ECO:0000259" key="17">
    <source>
        <dbReference type="PROSITE" id="PS50172"/>
    </source>
</evidence>
<dbReference type="Gene3D" id="1.10.150.20">
    <property type="entry name" value="5' to 3' exonuclease, C-terminal subdomain"/>
    <property type="match status" value="2"/>
</dbReference>
<dbReference type="Gene3D" id="3.30.470.30">
    <property type="entry name" value="DNA ligase/mRNA capping enzyme"/>
    <property type="match status" value="1"/>
</dbReference>
<feature type="domain" description="BRCT" evidence="17">
    <location>
        <begin position="618"/>
        <end position="696"/>
    </location>
</feature>
<evidence type="ECO:0000256" key="11">
    <source>
        <dbReference type="ARBA" id="ARBA00023204"/>
    </source>
</evidence>
<evidence type="ECO:0000313" key="19">
    <source>
        <dbReference type="Proteomes" id="UP000463961"/>
    </source>
</evidence>
<dbReference type="GO" id="GO:0046872">
    <property type="term" value="F:metal ion binding"/>
    <property type="evidence" value="ECO:0007669"/>
    <property type="project" value="UniProtKB-KW"/>
</dbReference>
<dbReference type="PROSITE" id="PS50172">
    <property type="entry name" value="BRCT"/>
    <property type="match status" value="1"/>
</dbReference>
<proteinExistence type="inferred from homology"/>
<keyword evidence="10 15" id="KW-0520">NAD</keyword>
<evidence type="ECO:0000256" key="12">
    <source>
        <dbReference type="ARBA" id="ARBA00023211"/>
    </source>
</evidence>
<feature type="binding site" evidence="15">
    <location>
        <position position="312"/>
    </location>
    <ligand>
        <name>NAD(+)</name>
        <dbReference type="ChEBI" id="CHEBI:57540"/>
    </ligand>
</feature>
<dbReference type="InterPro" id="IPR001357">
    <property type="entry name" value="BRCT_dom"/>
</dbReference>
<feature type="binding site" evidence="15">
    <location>
        <begin position="50"/>
        <end position="54"/>
    </location>
    <ligand>
        <name>NAD(+)</name>
        <dbReference type="ChEBI" id="CHEBI:57540"/>
    </ligand>
</feature>
<dbReference type="PANTHER" id="PTHR23389">
    <property type="entry name" value="CHROMOSOME TRANSMISSION FIDELITY FACTOR 18"/>
    <property type="match status" value="1"/>
</dbReference>
<dbReference type="InterPro" id="IPR010994">
    <property type="entry name" value="RuvA_2-like"/>
</dbReference>
<dbReference type="CDD" id="cd00114">
    <property type="entry name" value="LIGANc"/>
    <property type="match status" value="1"/>
</dbReference>
<dbReference type="FunFam" id="1.10.150.20:FF:000006">
    <property type="entry name" value="DNA ligase"/>
    <property type="match status" value="1"/>
</dbReference>
<keyword evidence="6 15" id="KW-0479">Metal-binding</keyword>
<dbReference type="FunFam" id="1.10.287.610:FF:000002">
    <property type="entry name" value="DNA ligase"/>
    <property type="match status" value="1"/>
</dbReference>
<feature type="binding site" evidence="15">
    <location>
        <position position="460"/>
    </location>
    <ligand>
        <name>Zn(2+)</name>
        <dbReference type="ChEBI" id="CHEBI:29105"/>
    </ligand>
</feature>
<keyword evidence="12 15" id="KW-0464">Manganese</keyword>
<evidence type="ECO:0000256" key="3">
    <source>
        <dbReference type="ARBA" id="ARBA00013308"/>
    </source>
</evidence>
<comment type="similarity">
    <text evidence="14 15">Belongs to the NAD-dependent DNA ligase family. LigA subfamily.</text>
</comment>
<dbReference type="SUPFAM" id="SSF52113">
    <property type="entry name" value="BRCT domain"/>
    <property type="match status" value="1"/>
</dbReference>
<dbReference type="Gene3D" id="1.10.287.610">
    <property type="entry name" value="Helix hairpin bin"/>
    <property type="match status" value="1"/>
</dbReference>
<evidence type="ECO:0000256" key="6">
    <source>
        <dbReference type="ARBA" id="ARBA00022723"/>
    </source>
</evidence>
<dbReference type="SMART" id="SM00292">
    <property type="entry name" value="BRCT"/>
    <property type="match status" value="1"/>
</dbReference>
<accession>A0A7R6R5L1</accession>
<evidence type="ECO:0000256" key="2">
    <source>
        <dbReference type="ARBA" id="ARBA00012722"/>
    </source>
</evidence>
<comment type="function">
    <text evidence="1 15">DNA ligase that catalyzes the formation of phosphodiester linkages between 5'-phosphoryl and 3'-hydroxyl groups in double-stranded DNA using NAD as a coenzyme and as the energy source for the reaction. It is essential for DNA replication and repair of damaged DNA.</text>
</comment>
<protein>
    <recommendedName>
        <fullName evidence="3 15">DNA ligase</fullName>
        <ecNumber evidence="2 15">6.5.1.2</ecNumber>
    </recommendedName>
    <alternativeName>
        <fullName evidence="15">Polydeoxyribonucleotide synthase [NAD(+)]</fullName>
    </alternativeName>
</protein>
<dbReference type="Gene3D" id="3.40.50.10190">
    <property type="entry name" value="BRCT domain"/>
    <property type="match status" value="1"/>
</dbReference>
<dbReference type="AlphaFoldDB" id="A0A7R6R5L1"/>
<dbReference type="Gene3D" id="2.40.50.140">
    <property type="entry name" value="Nucleic acid-binding proteins"/>
    <property type="match status" value="1"/>
</dbReference>
<dbReference type="NCBIfam" id="NF005932">
    <property type="entry name" value="PRK07956.1"/>
    <property type="match status" value="1"/>
</dbReference>
<evidence type="ECO:0000256" key="15">
    <source>
        <dbReference type="HAMAP-Rule" id="MF_01588"/>
    </source>
</evidence>
<dbReference type="Proteomes" id="UP000463961">
    <property type="component" value="Chromosome"/>
</dbReference>
<gene>
    <name evidence="15 18" type="primary">ligA</name>
    <name evidence="18" type="ORF">ICHIAU1_18820</name>
</gene>
<keyword evidence="9 15" id="KW-0460">Magnesium</keyword>
<dbReference type="PROSITE" id="PS01055">
    <property type="entry name" value="DNA_LIGASE_N1"/>
    <property type="match status" value="1"/>
</dbReference>
<dbReference type="SMART" id="SM00278">
    <property type="entry name" value="HhH1"/>
    <property type="match status" value="4"/>
</dbReference>
<dbReference type="FunFam" id="1.10.150.20:FF:000007">
    <property type="entry name" value="DNA ligase"/>
    <property type="match status" value="1"/>
</dbReference>
<comment type="catalytic activity">
    <reaction evidence="13 15 16">
        <text>NAD(+) + (deoxyribonucleotide)n-3'-hydroxyl + 5'-phospho-(deoxyribonucleotide)m = (deoxyribonucleotide)n+m + AMP + beta-nicotinamide D-nucleotide.</text>
        <dbReference type="EC" id="6.5.1.2"/>
    </reaction>
</comment>
<dbReference type="SMART" id="SM00532">
    <property type="entry name" value="LIGANc"/>
    <property type="match status" value="1"/>
</dbReference>
<dbReference type="InterPro" id="IPR018239">
    <property type="entry name" value="DNA_ligase_AS"/>
</dbReference>
<dbReference type="InterPro" id="IPR033136">
    <property type="entry name" value="DNA_ligase_CS"/>
</dbReference>
<dbReference type="HAMAP" id="MF_01588">
    <property type="entry name" value="DNA_ligase_A"/>
    <property type="match status" value="1"/>
</dbReference>
<feature type="binding site" evidence="15">
    <location>
        <position position="157"/>
    </location>
    <ligand>
        <name>NAD(+)</name>
        <dbReference type="ChEBI" id="CHEBI:57540"/>
    </ligand>
</feature>
<feature type="binding site" evidence="15">
    <location>
        <position position="439"/>
    </location>
    <ligand>
        <name>Zn(2+)</name>
        <dbReference type="ChEBI" id="CHEBI:29105"/>
    </ligand>
</feature>
<sequence>MQDAFDFSAPENSGETSAMLKVSERAAQLRALLDRYAYAYYVCDAPEVPDAEYDQLFRELESLETAHPTLVCPESPTQRVGAPPLAAFDTVTHQTPMLSINNAFTAEEVTAFDRRCRELLALSENSPPIAYACEPKFDGLAISLVYEDGLFQLGATRGDGATGENVTLNVRTIHSVPLRLNSPAPKGRFEVRGEVLIRRADFAKLNAAQEAASEKTFANPRNAAAGSLRQLDSAITARRPLSFFAYGIGETSDQAMVPDTQAGVLDWLAMLGFRVAASRAVVHGAAGLLGYYDTMGRQRPTLPYDIDGVVYKVNRRDQQAQLGFVSRAPRFVIAHKFPAEEVLSRVEAIDVQIGRTGAVTPVARLEPVFVGGVTVTNATLHNFIELARKDIRVGDTVVVRRAGDVIPEVVASLPDRRPVDEAGHARFPLMACPPVCPECGSHIERLPGEAVARCTGGLVCPAQRKQALRHFASRRAMDIEGLGEKIVDQLVDAGLVHSPADLYTLTVAQLTALDRFADKSAENLVAAIQNSRQARLDRLIYALGIRNVGEQTAKDLARYLGSMNALMQADQTVLMQVPDVGPVVADSIVSFFAEAHNREVLARLQAAGMHWEDLPTQVAEGPLLGKTVVLTGTLPNLSRDEAKALIEAAGGKASGSVSAKTYWVVAGEAAGSKLDKARSLGIEILDESEFLKRLQS</sequence>
<dbReference type="CDD" id="cd17748">
    <property type="entry name" value="BRCT_DNA_ligase_like"/>
    <property type="match status" value="1"/>
</dbReference>
<evidence type="ECO:0000256" key="8">
    <source>
        <dbReference type="ARBA" id="ARBA00022833"/>
    </source>
</evidence>
<evidence type="ECO:0000313" key="18">
    <source>
        <dbReference type="EMBL" id="BBU69599.1"/>
    </source>
</evidence>
<dbReference type="SUPFAM" id="SSF56091">
    <property type="entry name" value="DNA ligase/mRNA capping enzyme, catalytic domain"/>
    <property type="match status" value="1"/>
</dbReference>
<keyword evidence="19" id="KW-1185">Reference proteome</keyword>
<feature type="binding site" evidence="15">
    <location>
        <position position="336"/>
    </location>
    <ligand>
        <name>NAD(+)</name>
        <dbReference type="ChEBI" id="CHEBI:57540"/>
    </ligand>
</feature>
<keyword evidence="7 15" id="KW-0227">DNA damage</keyword>
<dbReference type="GO" id="GO:0006260">
    <property type="term" value="P:DNA replication"/>
    <property type="evidence" value="ECO:0007669"/>
    <property type="project" value="UniProtKB-KW"/>
</dbReference>
<dbReference type="Gene3D" id="6.20.10.30">
    <property type="match status" value="1"/>
</dbReference>
<organism evidence="18 19">
    <name type="scientific">Fluviibacter phosphoraccumulans</name>
    <dbReference type="NCBI Taxonomy" id="1751046"/>
    <lineage>
        <taxon>Bacteria</taxon>
        <taxon>Pseudomonadati</taxon>
        <taxon>Pseudomonadota</taxon>
        <taxon>Betaproteobacteria</taxon>
        <taxon>Rhodocyclales</taxon>
        <taxon>Fluviibacteraceae</taxon>
        <taxon>Fluviibacter</taxon>
    </lineage>
</organism>
<dbReference type="Pfam" id="PF01653">
    <property type="entry name" value="DNA_ligase_aden"/>
    <property type="match status" value="1"/>
</dbReference>
<dbReference type="Pfam" id="PF03119">
    <property type="entry name" value="DNA_ligase_ZBD"/>
    <property type="match status" value="1"/>
</dbReference>
<evidence type="ECO:0000256" key="16">
    <source>
        <dbReference type="RuleBase" id="RU000618"/>
    </source>
</evidence>
<dbReference type="InterPro" id="IPR001679">
    <property type="entry name" value="DNA_ligase"/>
</dbReference>
<dbReference type="Pfam" id="PF14520">
    <property type="entry name" value="HHH_5"/>
    <property type="match status" value="1"/>
</dbReference>
<evidence type="ECO:0000256" key="7">
    <source>
        <dbReference type="ARBA" id="ARBA00022763"/>
    </source>
</evidence>
<dbReference type="GO" id="GO:0003911">
    <property type="term" value="F:DNA ligase (NAD+) activity"/>
    <property type="evidence" value="ECO:0007669"/>
    <property type="project" value="UniProtKB-UniRule"/>
</dbReference>
<comment type="caution">
    <text evidence="15">Lacks conserved residue(s) required for the propagation of feature annotation.</text>
</comment>
<dbReference type="GO" id="GO:0006281">
    <property type="term" value="P:DNA repair"/>
    <property type="evidence" value="ECO:0007669"/>
    <property type="project" value="UniProtKB-KW"/>
</dbReference>
<feature type="binding site" evidence="15">
    <location>
        <position position="436"/>
    </location>
    <ligand>
        <name>Zn(2+)</name>
        <dbReference type="ChEBI" id="CHEBI:29105"/>
    </ligand>
</feature>
<keyword evidence="4 15" id="KW-0436">Ligase</keyword>